<dbReference type="InterPro" id="IPR044925">
    <property type="entry name" value="His-Me_finger_sf"/>
</dbReference>
<organism evidence="3 4">
    <name type="scientific">Escherichia phage vB_EcoP_EcoN5</name>
    <dbReference type="NCBI Taxonomy" id="2686238"/>
    <lineage>
        <taxon>Viruses</taxon>
        <taxon>Duplodnaviria</taxon>
        <taxon>Heunggongvirae</taxon>
        <taxon>Uroviricota</taxon>
        <taxon>Caudoviricetes</taxon>
        <taxon>Mktvariviridae</taxon>
        <taxon>Gordonclarkvirinae</taxon>
        <taxon>Kuravirus</taxon>
        <taxon>Kuravirus EcoN5</taxon>
    </lineage>
</organism>
<dbReference type="Gene3D" id="1.10.10.10">
    <property type="entry name" value="Winged helix-like DNA-binding domain superfamily/Winged helix DNA-binding domain"/>
    <property type="match status" value="1"/>
</dbReference>
<evidence type="ECO:0000313" key="3">
    <source>
        <dbReference type="EMBL" id="QGZ13775.1"/>
    </source>
</evidence>
<evidence type="ECO:0000313" key="4">
    <source>
        <dbReference type="Proteomes" id="UP000516521"/>
    </source>
</evidence>
<sequence>MEWRFIPGYDNQYSVSDNGDIRSNYRWYINPKTLTRHRKDRELIMTPNISKAGYYRVKLSDRKLHYLHQLVALSWIDNPEGKPFVNHRDGNKINNSIINLEWVTSQENNQHAWDTGLQNPDTMANAQSLEWSFTSPEGEITSFKNLCNFCRVNGLAKSSMLAVHKGNQHQHKGWKNVR</sequence>
<feature type="domain" description="HNH nuclease" evidence="2">
    <location>
        <begin position="84"/>
        <end position="110"/>
    </location>
</feature>
<dbReference type="RefSeq" id="YP_010673611.1">
    <property type="nucleotide sequence ID" value="NC_070986.1"/>
</dbReference>
<dbReference type="Pfam" id="PF13392">
    <property type="entry name" value="HNH_3"/>
    <property type="match status" value="1"/>
</dbReference>
<name>A0A7L4XWZ4_9CAUD</name>
<accession>A0A7L4XWZ4</accession>
<dbReference type="Gene3D" id="3.90.75.20">
    <property type="match status" value="1"/>
</dbReference>
<dbReference type="SUPFAM" id="SSF54060">
    <property type="entry name" value="His-Me finger endonucleases"/>
    <property type="match status" value="1"/>
</dbReference>
<dbReference type="InterPro" id="IPR003615">
    <property type="entry name" value="HNH_nuc"/>
</dbReference>
<proteinExistence type="predicted"/>
<dbReference type="GO" id="GO:0016788">
    <property type="term" value="F:hydrolase activity, acting on ester bonds"/>
    <property type="evidence" value="ECO:0007669"/>
    <property type="project" value="InterPro"/>
</dbReference>
<dbReference type="EMBL" id="MN715356">
    <property type="protein sequence ID" value="QGZ13775.1"/>
    <property type="molecule type" value="Genomic_DNA"/>
</dbReference>
<reference evidence="3 4" key="1">
    <citation type="submission" date="2019-11" db="EMBL/GenBank/DDBJ databases">
        <authorList>
            <person name="Lozano-Solano D."/>
            <person name="Solano-Castaneda C."/>
            <person name="Acosta-Hoyos A."/>
        </authorList>
    </citation>
    <scope>NUCLEOTIDE SEQUENCE [LARGE SCALE GENOMIC DNA]</scope>
</reference>
<dbReference type="Proteomes" id="UP000516521">
    <property type="component" value="Segment"/>
</dbReference>
<dbReference type="InterPro" id="IPR010902">
    <property type="entry name" value="NUMOD4"/>
</dbReference>
<feature type="domain" description="NUMOD4" evidence="1">
    <location>
        <begin position="1"/>
        <end position="60"/>
    </location>
</feature>
<dbReference type="InterPro" id="IPR036388">
    <property type="entry name" value="WH-like_DNA-bd_sf"/>
</dbReference>
<keyword evidence="4" id="KW-1185">Reference proteome</keyword>
<evidence type="ECO:0008006" key="5">
    <source>
        <dbReference type="Google" id="ProtNLM"/>
    </source>
</evidence>
<dbReference type="KEGG" id="vg:77949910"/>
<dbReference type="GeneID" id="77949910"/>
<evidence type="ECO:0000259" key="1">
    <source>
        <dbReference type="Pfam" id="PF07463"/>
    </source>
</evidence>
<dbReference type="Pfam" id="PF07463">
    <property type="entry name" value="NUMOD4"/>
    <property type="match status" value="1"/>
</dbReference>
<protein>
    <recommendedName>
        <fullName evidence="5">HNH endonuclease</fullName>
    </recommendedName>
</protein>
<evidence type="ECO:0000259" key="2">
    <source>
        <dbReference type="Pfam" id="PF13392"/>
    </source>
</evidence>